<proteinExistence type="predicted"/>
<dbReference type="AlphaFoldDB" id="A0A5J4QFS1"/>
<sequence length="242" mass="27661">MKIIDIIENQIKKIPQGQVFTYTDFDIEVERKDTIVKTLNNLVVKGKIAKLSKGKFYKPQVTEFGILQPSSYQIVKDFIEKDGELIGYFTGYSVYNDLLLTTQIANVIQIGTNQYRRALKRGNYKISFILQPNPITRYNFRLLQILDAVRFVRDIPATTTDEACQRLIQIFKGFTPDEQEKITKLALQYTDYVRALCGAILETNGAGKSLLTMLDKSLSGVSTYKLVVSEQILPTKTKWRIV</sequence>
<reference evidence="1" key="1">
    <citation type="submission" date="2019-03" db="EMBL/GenBank/DDBJ databases">
        <title>Single cell metagenomics reveals metabolic interactions within the superorganism composed of flagellate Streblomastix strix and complex community of Bacteroidetes bacteria on its surface.</title>
        <authorList>
            <person name="Treitli S.C."/>
            <person name="Kolisko M."/>
            <person name="Husnik F."/>
            <person name="Keeling P."/>
            <person name="Hampl V."/>
        </authorList>
    </citation>
    <scope>NUCLEOTIDE SEQUENCE</scope>
    <source>
        <strain evidence="1">STM</strain>
    </source>
</reference>
<evidence type="ECO:0000313" key="1">
    <source>
        <dbReference type="EMBL" id="KAA6320425.1"/>
    </source>
</evidence>
<organism evidence="1">
    <name type="scientific">termite gut metagenome</name>
    <dbReference type="NCBI Taxonomy" id="433724"/>
    <lineage>
        <taxon>unclassified sequences</taxon>
        <taxon>metagenomes</taxon>
        <taxon>organismal metagenomes</taxon>
    </lineage>
</organism>
<dbReference type="InterPro" id="IPR045738">
    <property type="entry name" value="DUF6088"/>
</dbReference>
<dbReference type="Pfam" id="PF19570">
    <property type="entry name" value="DUF6088"/>
    <property type="match status" value="1"/>
</dbReference>
<comment type="caution">
    <text evidence="1">The sequence shown here is derived from an EMBL/GenBank/DDBJ whole genome shotgun (WGS) entry which is preliminary data.</text>
</comment>
<protein>
    <recommendedName>
        <fullName evidence="2">AbiEi antitoxin C-terminal domain-containing protein</fullName>
    </recommendedName>
</protein>
<accession>A0A5J4QFS1</accession>
<name>A0A5J4QFS1_9ZZZZ</name>
<gene>
    <name evidence="1" type="ORF">EZS27_029805</name>
</gene>
<evidence type="ECO:0008006" key="2">
    <source>
        <dbReference type="Google" id="ProtNLM"/>
    </source>
</evidence>
<dbReference type="EMBL" id="SNRY01003593">
    <property type="protein sequence ID" value="KAA6320425.1"/>
    <property type="molecule type" value="Genomic_DNA"/>
</dbReference>